<evidence type="ECO:0000259" key="4">
    <source>
        <dbReference type="Pfam" id="PF17657"/>
    </source>
</evidence>
<dbReference type="InterPro" id="IPR040982">
    <property type="entry name" value="DNA_pol3_finger"/>
</dbReference>
<dbReference type="Gene3D" id="2.40.50.140">
    <property type="entry name" value="Nucleic acid-binding proteins"/>
    <property type="match status" value="1"/>
</dbReference>
<dbReference type="GO" id="GO:0006260">
    <property type="term" value="P:DNA replication"/>
    <property type="evidence" value="ECO:0007669"/>
    <property type="project" value="InterPro"/>
</dbReference>
<evidence type="ECO:0000256" key="1">
    <source>
        <dbReference type="SAM" id="MobiDB-lite"/>
    </source>
</evidence>
<evidence type="ECO:0000259" key="3">
    <source>
        <dbReference type="Pfam" id="PF14579"/>
    </source>
</evidence>
<dbReference type="PANTHER" id="PTHR32294:SF0">
    <property type="entry name" value="DNA POLYMERASE III SUBUNIT ALPHA"/>
    <property type="match status" value="1"/>
</dbReference>
<dbReference type="GO" id="GO:0003676">
    <property type="term" value="F:nucleic acid binding"/>
    <property type="evidence" value="ECO:0007669"/>
    <property type="project" value="InterPro"/>
</dbReference>
<evidence type="ECO:0000259" key="2">
    <source>
        <dbReference type="Pfam" id="PF01336"/>
    </source>
</evidence>
<dbReference type="Pfam" id="PF14579">
    <property type="entry name" value="HHH_6"/>
    <property type="match status" value="1"/>
</dbReference>
<dbReference type="NCBIfam" id="TIGR00594">
    <property type="entry name" value="polc"/>
    <property type="match status" value="1"/>
</dbReference>
<dbReference type="InterPro" id="IPR004365">
    <property type="entry name" value="NA-bd_OB_tRNA"/>
</dbReference>
<proteinExistence type="predicted"/>
<dbReference type="Pfam" id="PF17657">
    <property type="entry name" value="DNA_pol3_finger"/>
    <property type="match status" value="1"/>
</dbReference>
<sequence length="672" mass="73496">MTTQFAKDTVEELGLLKMDLLGLRTLTVISDAINLIAGSTGERIDIDKIPLDDPATYEMLARGEAAGVFQLESSGMRSILRDLKPEVFEDIVALVALYRPGPLGSGMVVDFIKNKHGLNKTTYLHPRLEPILKDTYGVILYQEQVMRIASDLAGFTLGEADMLRRAMGKKKPEIIAGLRAQFVGGAVNNGVDKDVAGQIFDLMEYFAGYGFNKSHSAAYALITYQTAYLKANYPLPYMAALLTSVKDNADKVAAYIEDCRRLGIEVLPPDVNESKESFTVAGAKIRFGLAAVKNVGLGAVESIIKAREAGGPFNGYVDFCRRLDPKVVNRRVLESLIRCGAFDSLGHRRAQLMAAVDQGLALAQQSQRERENGQISLLDLMGESAREVVSISLPDLPEFPEDEMLAMEKEVLGLYISGHPLAQYRSALDRLCTYSAAEVFELAEDSAVVVGGMITGVKKINTKKGDSMAFLTLEDLTGTVEVIVFPRVYLQSQLAIRKDEVVLVKGRCSGNGEEVKIIGEEISTLDCHLGGELHLKIDSLRSPLLDQVQVVLGSYRGECPVYLHFTKERRVVKTGEEFWVELSGPVLGRLEELLGSSGVKIKRVSEMPGAGNDGASSRTVTPKTTNQRPPEYESKRLQDFPVAAKASNSTVAADSREKGVKKAKKFFSILEL</sequence>
<feature type="domain" description="OB" evidence="2">
    <location>
        <begin position="448"/>
        <end position="524"/>
    </location>
</feature>
<organism evidence="5">
    <name type="scientific">anaerobic digester metagenome</name>
    <dbReference type="NCBI Taxonomy" id="1263854"/>
    <lineage>
        <taxon>unclassified sequences</taxon>
        <taxon>metagenomes</taxon>
        <taxon>ecological metagenomes</taxon>
    </lineage>
</organism>
<protein>
    <submittedName>
        <fullName evidence="5">DNA polymerase III (Alpha subunit), DnaE3</fullName>
    </submittedName>
</protein>
<dbReference type="AlphaFoldDB" id="A0A485LVI5"/>
<feature type="domain" description="DNA polymerase III alpha subunit finger" evidence="4">
    <location>
        <begin position="25"/>
        <end position="190"/>
    </location>
</feature>
<accession>A0A485LVI5</accession>
<feature type="domain" description="DNA polymerase helix-hairpin-helix motif" evidence="3">
    <location>
        <begin position="263"/>
        <end position="352"/>
    </location>
</feature>
<reference evidence="5" key="1">
    <citation type="submission" date="2019-03" db="EMBL/GenBank/DDBJ databases">
        <authorList>
            <person name="Hao L."/>
        </authorList>
    </citation>
    <scope>NUCLEOTIDE SEQUENCE</scope>
</reference>
<dbReference type="InterPro" id="IPR012340">
    <property type="entry name" value="NA-bd_OB-fold"/>
</dbReference>
<gene>
    <name evidence="5" type="ORF">SCFA_1580001</name>
</gene>
<dbReference type="EMBL" id="CAADRN010000066">
    <property type="protein sequence ID" value="VFU12174.1"/>
    <property type="molecule type" value="Genomic_DNA"/>
</dbReference>
<feature type="region of interest" description="Disordered" evidence="1">
    <location>
        <begin position="605"/>
        <end position="640"/>
    </location>
</feature>
<dbReference type="CDD" id="cd04485">
    <property type="entry name" value="DnaE_OBF"/>
    <property type="match status" value="1"/>
</dbReference>
<dbReference type="Pfam" id="PF01336">
    <property type="entry name" value="tRNA_anti-codon"/>
    <property type="match status" value="1"/>
</dbReference>
<dbReference type="InterPro" id="IPR029460">
    <property type="entry name" value="DNAPol_HHH"/>
</dbReference>
<dbReference type="GO" id="GO:0008408">
    <property type="term" value="F:3'-5' exonuclease activity"/>
    <property type="evidence" value="ECO:0007669"/>
    <property type="project" value="InterPro"/>
</dbReference>
<dbReference type="Gene3D" id="1.10.150.870">
    <property type="match status" value="1"/>
</dbReference>
<feature type="compositionally biased region" description="Polar residues" evidence="1">
    <location>
        <begin position="614"/>
        <end position="628"/>
    </location>
</feature>
<dbReference type="PANTHER" id="PTHR32294">
    <property type="entry name" value="DNA POLYMERASE III SUBUNIT ALPHA"/>
    <property type="match status" value="1"/>
</dbReference>
<name>A0A485LVI5_9ZZZZ</name>
<evidence type="ECO:0000313" key="5">
    <source>
        <dbReference type="EMBL" id="VFU12174.1"/>
    </source>
</evidence>
<dbReference type="InterPro" id="IPR004805">
    <property type="entry name" value="DnaE2/DnaE/PolC"/>
</dbReference>